<feature type="compositionally biased region" description="Low complexity" evidence="1">
    <location>
        <begin position="506"/>
        <end position="517"/>
    </location>
</feature>
<feature type="compositionally biased region" description="Low complexity" evidence="1">
    <location>
        <begin position="71"/>
        <end position="89"/>
    </location>
</feature>
<dbReference type="KEGG" id="emc:129337273"/>
<feature type="compositionally biased region" description="Basic residues" evidence="1">
    <location>
        <begin position="537"/>
        <end position="547"/>
    </location>
</feature>
<dbReference type="Pfam" id="PF01352">
    <property type="entry name" value="KRAB"/>
    <property type="match status" value="1"/>
</dbReference>
<keyword evidence="3" id="KW-1185">Reference proteome</keyword>
<accession>A0AA97K1D9</accession>
<dbReference type="SMART" id="SM00349">
    <property type="entry name" value="KRAB"/>
    <property type="match status" value="1"/>
</dbReference>
<feature type="domain" description="KRAB" evidence="2">
    <location>
        <begin position="11"/>
        <end position="84"/>
    </location>
</feature>
<dbReference type="SUPFAM" id="SSF109640">
    <property type="entry name" value="KRAB domain (Kruppel-associated box)"/>
    <property type="match status" value="1"/>
</dbReference>
<dbReference type="InterPro" id="IPR050169">
    <property type="entry name" value="Krueppel_C2H2_ZnF"/>
</dbReference>
<dbReference type="PROSITE" id="PS50805">
    <property type="entry name" value="KRAB"/>
    <property type="match status" value="1"/>
</dbReference>
<protein>
    <submittedName>
        <fullName evidence="4">Uncharacterized protein LOC129337273 isoform X1</fullName>
    </submittedName>
</protein>
<dbReference type="PANTHER" id="PTHR23232:SF133">
    <property type="entry name" value="RIKEN CDNA 1700020N01 GENE"/>
    <property type="match status" value="1"/>
</dbReference>
<proteinExistence type="predicted"/>
<name>A0AA97K1D9_EUBMA</name>
<dbReference type="AlphaFoldDB" id="A0AA97K1D9"/>
<evidence type="ECO:0000259" key="2">
    <source>
        <dbReference type="PROSITE" id="PS50805"/>
    </source>
</evidence>
<dbReference type="PANTHER" id="PTHR23232">
    <property type="entry name" value="KRAB DOMAIN C2H2 ZINC FINGER"/>
    <property type="match status" value="1"/>
</dbReference>
<evidence type="ECO:0000313" key="3">
    <source>
        <dbReference type="Proteomes" id="UP001190640"/>
    </source>
</evidence>
<sequence>MAAEDAGKVLVTFEDVAIYFSQEEWAMLTAWQRDLYQEVMEDNFELVASLVPEEFLPFPPFAEPYQPFERSLPSAPAPSESSVPMPSTSSVPAPFRWPAPVPAPLPPCQSVPGVGNMASWQDFVAWFQQSVPFLQHPSVPQPSVLAQPIVHPAPAPPAASVLVHSSVPAPRPSAPVDRRTSVPTQTPAEFSDSEDEEGLASPSEYSSDVASDPSPDDTVGELRSSSPNDDYRMFAEQMVRMAAALEIDVSSTTSKPKSKLLEALYSGSPASVAFPPVEDFVDNALALWQSPASLPPTAKKVERYYRLKQDDCPYLFTHPKPSSIVAEEGQARFRYGSSSAPADREGRKLDGMGRKIYSSASLGFRIANFQAIMGSYNLFLWRRLSSYLSDLPEDRRHLVKALQAEAMKLSKQQMTAGKDAADSAARAMATSVVLRRHAWLRSTALPPEKKAKVEDFPFEGPQLFSEKTDESLSLMKKNQQTAKSLGVAPSAQPSGPRYRYGRFRSYQTPYQPYQQRQGRFFSGQSYGHRSYSTQQRRSSRRSGRSKGRQQPSSPKPSTSAQKPSVF</sequence>
<feature type="compositionally biased region" description="Polar residues" evidence="1">
    <location>
        <begin position="555"/>
        <end position="566"/>
    </location>
</feature>
<dbReference type="InterPro" id="IPR001909">
    <property type="entry name" value="KRAB"/>
</dbReference>
<dbReference type="GO" id="GO:0006355">
    <property type="term" value="P:regulation of DNA-templated transcription"/>
    <property type="evidence" value="ECO:0007669"/>
    <property type="project" value="InterPro"/>
</dbReference>
<dbReference type="Gene3D" id="1.10.287.3160">
    <property type="match status" value="1"/>
</dbReference>
<gene>
    <name evidence="4" type="primary">LOC129337273</name>
</gene>
<dbReference type="RefSeq" id="XP_054846821.1">
    <property type="nucleotide sequence ID" value="XM_054990846.1"/>
</dbReference>
<reference evidence="4" key="1">
    <citation type="submission" date="2025-08" db="UniProtKB">
        <authorList>
            <consortium name="RefSeq"/>
        </authorList>
    </citation>
    <scope>IDENTIFICATION</scope>
    <source>
        <tissue evidence="4">Blood</tissue>
    </source>
</reference>
<dbReference type="CDD" id="cd07765">
    <property type="entry name" value="KRAB_A-box"/>
    <property type="match status" value="1"/>
</dbReference>
<evidence type="ECO:0000313" key="4">
    <source>
        <dbReference type="RefSeq" id="XP_054846821.1"/>
    </source>
</evidence>
<feature type="region of interest" description="Disordered" evidence="1">
    <location>
        <begin position="70"/>
        <end position="89"/>
    </location>
</feature>
<evidence type="ECO:0000256" key="1">
    <source>
        <dbReference type="SAM" id="MobiDB-lite"/>
    </source>
</evidence>
<dbReference type="Gene3D" id="6.10.140.140">
    <property type="match status" value="1"/>
</dbReference>
<dbReference type="Proteomes" id="UP001190640">
    <property type="component" value="Chromosome 11"/>
</dbReference>
<feature type="region of interest" description="Disordered" evidence="1">
    <location>
        <begin position="479"/>
        <end position="566"/>
    </location>
</feature>
<organism evidence="3 4">
    <name type="scientific">Eublepharis macularius</name>
    <name type="common">Leopard gecko</name>
    <name type="synonym">Cyrtodactylus macularius</name>
    <dbReference type="NCBI Taxonomy" id="481883"/>
    <lineage>
        <taxon>Eukaryota</taxon>
        <taxon>Metazoa</taxon>
        <taxon>Chordata</taxon>
        <taxon>Craniata</taxon>
        <taxon>Vertebrata</taxon>
        <taxon>Euteleostomi</taxon>
        <taxon>Lepidosauria</taxon>
        <taxon>Squamata</taxon>
        <taxon>Bifurcata</taxon>
        <taxon>Gekkota</taxon>
        <taxon>Eublepharidae</taxon>
        <taxon>Eublepharinae</taxon>
        <taxon>Eublepharis</taxon>
    </lineage>
</organism>
<feature type="region of interest" description="Disordered" evidence="1">
    <location>
        <begin position="165"/>
        <end position="230"/>
    </location>
</feature>
<dbReference type="InterPro" id="IPR036051">
    <property type="entry name" value="KRAB_dom_sf"/>
</dbReference>
<dbReference type="GeneID" id="129337273"/>